<accession>A0A815Q899</accession>
<organism evidence="1 2">
    <name type="scientific">Rotaria sordida</name>
    <dbReference type="NCBI Taxonomy" id="392033"/>
    <lineage>
        <taxon>Eukaryota</taxon>
        <taxon>Metazoa</taxon>
        <taxon>Spiralia</taxon>
        <taxon>Gnathifera</taxon>
        <taxon>Rotifera</taxon>
        <taxon>Eurotatoria</taxon>
        <taxon>Bdelloidea</taxon>
        <taxon>Philodinida</taxon>
        <taxon>Philodinidae</taxon>
        <taxon>Rotaria</taxon>
    </lineage>
</organism>
<proteinExistence type="predicted"/>
<comment type="caution">
    <text evidence="1">The sequence shown here is derived from an EMBL/GenBank/DDBJ whole genome shotgun (WGS) entry which is preliminary data.</text>
</comment>
<reference evidence="1" key="1">
    <citation type="submission" date="2021-02" db="EMBL/GenBank/DDBJ databases">
        <authorList>
            <person name="Nowell W R."/>
        </authorList>
    </citation>
    <scope>NUCLEOTIDE SEQUENCE</scope>
</reference>
<dbReference type="EMBL" id="CAJNOU010004917">
    <property type="protein sequence ID" value="CAF1459737.1"/>
    <property type="molecule type" value="Genomic_DNA"/>
</dbReference>
<protein>
    <submittedName>
        <fullName evidence="1">Uncharacterized protein</fullName>
    </submittedName>
</protein>
<gene>
    <name evidence="1" type="ORF">SEV965_LOCUS34102</name>
</gene>
<evidence type="ECO:0000313" key="2">
    <source>
        <dbReference type="Proteomes" id="UP000663889"/>
    </source>
</evidence>
<dbReference type="AlphaFoldDB" id="A0A815Q899"/>
<evidence type="ECO:0000313" key="1">
    <source>
        <dbReference type="EMBL" id="CAF1459737.1"/>
    </source>
</evidence>
<sequence>MFRNTRSLSGTFSTIVNFTVSDFLHRSQKLSILNKIKHQQENNQNENNLIFPVHHKYRNNNNLTLQERLEDIYDLDIDKIVFNSYKIAVDLIKPLNVIPILKEYHILELDSLSKYTFSQLNAKSKMIDSSIISTTYSKSSLHSELDTDDEEYDEDDYLNNNDEFISNIYEDSQSLNDSFDDDDEEEENMNSIKTDFDGIKILDHIKMEQKDRYFKIKINDKVKYMHKQTACWILTNDNEKLSSDRLSRVIQTNKK</sequence>
<dbReference type="Proteomes" id="UP000663889">
    <property type="component" value="Unassembled WGS sequence"/>
</dbReference>
<name>A0A815Q899_9BILA</name>